<reference evidence="2 3" key="1">
    <citation type="submission" date="2017-04" db="EMBL/GenBank/DDBJ databases">
        <title>Novel microbial lineages endemic to geothermal iron-oxide mats fill important gaps in the evolutionary history of Archaea.</title>
        <authorList>
            <person name="Jay Z.J."/>
            <person name="Beam J.P."/>
            <person name="Dlakic M."/>
            <person name="Rusch D.B."/>
            <person name="Kozubal M.A."/>
            <person name="Inskeep W.P."/>
        </authorList>
    </citation>
    <scope>NUCLEOTIDE SEQUENCE [LARGE SCALE GENOMIC DNA]</scope>
    <source>
        <strain evidence="2">BE_D</strain>
    </source>
</reference>
<organism evidence="2 3">
    <name type="scientific">Candidatus Marsarchaeota G2 archaeon BE_D</name>
    <dbReference type="NCBI Taxonomy" id="1978158"/>
    <lineage>
        <taxon>Archaea</taxon>
        <taxon>Candidatus Marsarchaeota</taxon>
        <taxon>Candidatus Marsarchaeota group 2</taxon>
    </lineage>
</organism>
<dbReference type="AlphaFoldDB" id="A0A2R6C0P7"/>
<gene>
    <name evidence="2" type="ORF">B9Q04_19435</name>
</gene>
<feature type="domain" description="YprB ribonuclease H-like" evidence="1">
    <location>
        <begin position="81"/>
        <end position="232"/>
    </location>
</feature>
<dbReference type="InterPro" id="IPR038720">
    <property type="entry name" value="YprB_RNase_H-like_dom"/>
</dbReference>
<evidence type="ECO:0000313" key="2">
    <source>
        <dbReference type="EMBL" id="PSO04443.1"/>
    </source>
</evidence>
<dbReference type="Pfam" id="PF13482">
    <property type="entry name" value="RNase_H_2"/>
    <property type="match status" value="1"/>
</dbReference>
<accession>A0A2R6C0P7</accession>
<evidence type="ECO:0000259" key="1">
    <source>
        <dbReference type="Pfam" id="PF13482"/>
    </source>
</evidence>
<dbReference type="Proteomes" id="UP000242015">
    <property type="component" value="Unassembled WGS sequence"/>
</dbReference>
<protein>
    <recommendedName>
        <fullName evidence="1">YprB ribonuclease H-like domain-containing protein</fullName>
    </recommendedName>
</protein>
<name>A0A2R6C0P7_9ARCH</name>
<dbReference type="EMBL" id="NEXF01000706">
    <property type="protein sequence ID" value="PSO04443.1"/>
    <property type="molecule type" value="Genomic_DNA"/>
</dbReference>
<evidence type="ECO:0000313" key="3">
    <source>
        <dbReference type="Proteomes" id="UP000242015"/>
    </source>
</evidence>
<sequence>MVAEPDNRARVKRLLEEELSASLGNLTRLWVTQEHVCLFVVRFITDTLADYWSAVGGLKETKNHIKSTMTLALGVEKGSLIDFETTGRPNIDKEHEVITLGYFHGNELVVIQRKSKEKDLFYDEIKRILRQLPKPFYSYNADFERSVMEGELGMEADPGDFVDIMRPWKNKAEKSGLKWPKLDELISEPEDYFKNNKISGKDIPGLWKAYLAGGTETLLRMIMEHSLSDLLRETILLVRYEL</sequence>
<proteinExistence type="predicted"/>
<comment type="caution">
    <text evidence="2">The sequence shown here is derived from an EMBL/GenBank/DDBJ whole genome shotgun (WGS) entry which is preliminary data.</text>
</comment>